<evidence type="ECO:0000256" key="4">
    <source>
        <dbReference type="ARBA" id="ARBA00022737"/>
    </source>
</evidence>
<dbReference type="InterPro" id="IPR004360">
    <property type="entry name" value="Glyas_Fos-R_dOase_dom"/>
</dbReference>
<keyword evidence="6 9" id="KW-0223">Dioxygenase</keyword>
<accession>A0A3N6MH28</accession>
<reference evidence="9 10" key="1">
    <citation type="submission" date="2018-10" db="EMBL/GenBank/DDBJ databases">
        <title>Natrarchaeobius chitinivorans gen. nov., sp. nov., and Natrarchaeobius haloalkaliphilus sp. nov., alkaliphilic, chitin-utilizing haloarchaea from hypersaline alkaline lakes.</title>
        <authorList>
            <person name="Sorokin D.Y."/>
            <person name="Elcheninov A.G."/>
            <person name="Kostrikina N.A."/>
            <person name="Bale N.J."/>
            <person name="Sinninghe Damste J.S."/>
            <person name="Khijniak T.V."/>
            <person name="Kublanov I.V."/>
            <person name="Toshchakov S.V."/>
        </authorList>
    </citation>
    <scope>NUCLEOTIDE SEQUENCE [LARGE SCALE GENOMIC DNA]</scope>
    <source>
        <strain evidence="9 10">AArcht7</strain>
    </source>
</reference>
<evidence type="ECO:0000256" key="7">
    <source>
        <dbReference type="ARBA" id="ARBA00023002"/>
    </source>
</evidence>
<gene>
    <name evidence="9" type="ORF">EA472_03490</name>
</gene>
<keyword evidence="10" id="KW-1185">Reference proteome</keyword>
<dbReference type="Pfam" id="PF22247">
    <property type="entry name" value="Diox-like_N"/>
    <property type="match status" value="1"/>
</dbReference>
<keyword evidence="3" id="KW-0479">Metal-binding</keyword>
<dbReference type="InterPro" id="IPR051332">
    <property type="entry name" value="Fosfomycin_Res_Enzymes"/>
</dbReference>
<evidence type="ECO:0000313" key="10">
    <source>
        <dbReference type="Proteomes" id="UP000281431"/>
    </source>
</evidence>
<dbReference type="GO" id="GO:0051213">
    <property type="term" value="F:dioxygenase activity"/>
    <property type="evidence" value="ECO:0007669"/>
    <property type="project" value="UniProtKB-KW"/>
</dbReference>
<evidence type="ECO:0000259" key="8">
    <source>
        <dbReference type="PROSITE" id="PS51819"/>
    </source>
</evidence>
<evidence type="ECO:0000256" key="2">
    <source>
        <dbReference type="ARBA" id="ARBA00011881"/>
    </source>
</evidence>
<dbReference type="GO" id="GO:0046872">
    <property type="term" value="F:metal ion binding"/>
    <property type="evidence" value="ECO:0007669"/>
    <property type="project" value="UniProtKB-KW"/>
</dbReference>
<comment type="subunit">
    <text evidence="2">Homotetramer.</text>
</comment>
<keyword evidence="7" id="KW-0560">Oxidoreductase</keyword>
<comment type="similarity">
    <text evidence="1">Belongs to the extradiol ring-cleavage dioxygenase family.</text>
</comment>
<evidence type="ECO:0000256" key="6">
    <source>
        <dbReference type="ARBA" id="ARBA00022964"/>
    </source>
</evidence>
<dbReference type="InterPro" id="IPR054560">
    <property type="entry name" value="XylE-like_N"/>
</dbReference>
<name>A0A3N6MH28_NATCH</name>
<protein>
    <submittedName>
        <fullName evidence="9">Catechol 2,3-dioxygenase</fullName>
    </submittedName>
</protein>
<comment type="caution">
    <text evidence="9">The sequence shown here is derived from an EMBL/GenBank/DDBJ whole genome shotgun (WGS) entry which is preliminary data.</text>
</comment>
<dbReference type="AlphaFoldDB" id="A0A3N6MH28"/>
<dbReference type="InterPro" id="IPR037523">
    <property type="entry name" value="VOC_core"/>
</dbReference>
<keyword evidence="5" id="KW-0058">Aromatic hydrocarbons catabolism</keyword>
<evidence type="ECO:0000256" key="3">
    <source>
        <dbReference type="ARBA" id="ARBA00022723"/>
    </source>
</evidence>
<sequence length="355" mass="38879">MVRPSATYREGEPIGSVVLGLVRGDPTNLAGSLASRSIPAILSMTCNVMSLTGSSWDMPGVHRFEHAQLGVTDLEEATAFYTDVVGLVEIRDDGDCVYLGSGLDETFDIAIREGDTGIDHFAVRVADGDELESYESRLDDAGVDVDRVDGDEPGQNAGLRFDLPSGTRMELATVDDRRYRHSNEVYGDGRDGAAPMGVDHITLASHRVKDDATFLADHLDFSVSTAVTDDPDAEEWGGAFTRRGDYHHDVAFLPHPDPESTMHHISWEVKTVDHMKSFVDRINQHGVPLEFGIGRHYAGDNVFSYFQTPGGNRIELTAEMATVDPSADTEYLSFERAISAWGPVRPPESFQEDVS</sequence>
<dbReference type="PROSITE" id="PS51819">
    <property type="entry name" value="VOC"/>
    <property type="match status" value="2"/>
</dbReference>
<feature type="domain" description="VOC" evidence="8">
    <location>
        <begin position="63"/>
        <end position="174"/>
    </location>
</feature>
<feature type="domain" description="VOC" evidence="8">
    <location>
        <begin position="197"/>
        <end position="319"/>
    </location>
</feature>
<dbReference type="Pfam" id="PF00903">
    <property type="entry name" value="Glyoxalase"/>
    <property type="match status" value="1"/>
</dbReference>
<evidence type="ECO:0000256" key="5">
    <source>
        <dbReference type="ARBA" id="ARBA00022797"/>
    </source>
</evidence>
<proteinExistence type="inferred from homology"/>
<evidence type="ECO:0000256" key="1">
    <source>
        <dbReference type="ARBA" id="ARBA00008784"/>
    </source>
</evidence>
<keyword evidence="4" id="KW-0677">Repeat</keyword>
<dbReference type="Gene3D" id="3.10.180.10">
    <property type="entry name" value="2,3-Dihydroxybiphenyl 1,2-Dioxygenase, domain 1"/>
    <property type="match status" value="2"/>
</dbReference>
<dbReference type="InterPro" id="IPR029068">
    <property type="entry name" value="Glyas_Bleomycin-R_OHBP_Dase"/>
</dbReference>
<dbReference type="PANTHER" id="PTHR36113">
    <property type="entry name" value="LYASE, PUTATIVE-RELATED-RELATED"/>
    <property type="match status" value="1"/>
</dbReference>
<dbReference type="PANTHER" id="PTHR36113:SF6">
    <property type="entry name" value="FOSFOMYCIN RESISTANCE PROTEIN FOSX"/>
    <property type="match status" value="1"/>
</dbReference>
<organism evidence="9 10">
    <name type="scientific">Natrarchaeobius chitinivorans</name>
    <dbReference type="NCBI Taxonomy" id="1679083"/>
    <lineage>
        <taxon>Archaea</taxon>
        <taxon>Methanobacteriati</taxon>
        <taxon>Methanobacteriota</taxon>
        <taxon>Stenosarchaea group</taxon>
        <taxon>Halobacteria</taxon>
        <taxon>Halobacteriales</taxon>
        <taxon>Natrialbaceae</taxon>
        <taxon>Natrarchaeobius</taxon>
    </lineage>
</organism>
<dbReference type="EMBL" id="REFZ01000002">
    <property type="protein sequence ID" value="RQH02378.1"/>
    <property type="molecule type" value="Genomic_DNA"/>
</dbReference>
<dbReference type="SUPFAM" id="SSF54593">
    <property type="entry name" value="Glyoxalase/Bleomycin resistance protein/Dihydroxybiphenyl dioxygenase"/>
    <property type="match status" value="1"/>
</dbReference>
<dbReference type="Proteomes" id="UP000281431">
    <property type="component" value="Unassembled WGS sequence"/>
</dbReference>
<evidence type="ECO:0000313" key="9">
    <source>
        <dbReference type="EMBL" id="RQH02378.1"/>
    </source>
</evidence>